<evidence type="ECO:0000259" key="3">
    <source>
        <dbReference type="PROSITE" id="PS50983"/>
    </source>
</evidence>
<dbReference type="OrthoDB" id="6495095at2"/>
<proteinExistence type="predicted"/>
<feature type="signal peptide" evidence="2">
    <location>
        <begin position="1"/>
        <end position="22"/>
    </location>
</feature>
<dbReference type="InterPro" id="IPR054828">
    <property type="entry name" value="Vit_B12_bind_prot"/>
</dbReference>
<dbReference type="Gene3D" id="3.40.50.1980">
    <property type="entry name" value="Nitrogenase molybdenum iron protein domain"/>
    <property type="match status" value="2"/>
</dbReference>
<dbReference type="RefSeq" id="WP_133596254.1">
    <property type="nucleotide sequence ID" value="NZ_SNYL01000004.1"/>
</dbReference>
<evidence type="ECO:0000313" key="5">
    <source>
        <dbReference type="Proteomes" id="UP000295510"/>
    </source>
</evidence>
<dbReference type="Pfam" id="PF01497">
    <property type="entry name" value="Peripla_BP_2"/>
    <property type="match status" value="1"/>
</dbReference>
<keyword evidence="5" id="KW-1185">Reference proteome</keyword>
<dbReference type="GO" id="GO:0071281">
    <property type="term" value="P:cellular response to iron ion"/>
    <property type="evidence" value="ECO:0007669"/>
    <property type="project" value="TreeGrafter"/>
</dbReference>
<dbReference type="Proteomes" id="UP000295510">
    <property type="component" value="Unassembled WGS sequence"/>
</dbReference>
<comment type="caution">
    <text evidence="4">The sequence shown here is derived from an EMBL/GenBank/DDBJ whole genome shotgun (WGS) entry which is preliminary data.</text>
</comment>
<dbReference type="PANTHER" id="PTHR30535">
    <property type="entry name" value="VITAMIN B12-BINDING PROTEIN"/>
    <property type="match status" value="1"/>
</dbReference>
<dbReference type="NCBIfam" id="NF038402">
    <property type="entry name" value="TroA_like"/>
    <property type="match status" value="1"/>
</dbReference>
<sequence length="294" mass="31663">MTVKGWMAGWLAVLAWGVCALAAAQPVTVTDDRGRTITLPAPPQRIVTILPSLTETVCELQQCHRLVGVDRYSNWPSAIESLPRVGGGIDPNIEAIVALRPDVVLVALSSRGSERLEALGLKVVALEPKTHADVQRVMGTVAQVLGLPPQEAGRLWRHIDAAVSAAAQSLPPEVRRTRVYFEVNRAPYAAGAASFIGETLARLGAQNIVPAALGPFPKLNPEFVVRANPDVIMVGARNADGMTDRPGWKRIRAVSEGRLCVFSHEEADTIIRPGPRMAEGARLLADCLRKHVQP</sequence>
<organism evidence="4 5">
    <name type="scientific">Tepidicella xavieri</name>
    <dbReference type="NCBI Taxonomy" id="360241"/>
    <lineage>
        <taxon>Bacteria</taxon>
        <taxon>Pseudomonadati</taxon>
        <taxon>Pseudomonadota</taxon>
        <taxon>Betaproteobacteria</taxon>
        <taxon>Burkholderiales</taxon>
        <taxon>Tepidicella</taxon>
    </lineage>
</organism>
<feature type="chain" id="PRO_5020228270" evidence="2">
    <location>
        <begin position="23"/>
        <end position="294"/>
    </location>
</feature>
<dbReference type="AlphaFoldDB" id="A0A4R6UFU9"/>
<dbReference type="InterPro" id="IPR050902">
    <property type="entry name" value="ABC_Transporter_SBP"/>
</dbReference>
<keyword evidence="1 2" id="KW-0732">Signal</keyword>
<feature type="domain" description="Fe/B12 periplasmic-binding" evidence="3">
    <location>
        <begin position="45"/>
        <end position="294"/>
    </location>
</feature>
<name>A0A4R6UFU9_9BURK</name>
<protein>
    <submittedName>
        <fullName evidence="4">Iron complex transport system substrate-binding protein</fullName>
    </submittedName>
</protein>
<evidence type="ECO:0000256" key="2">
    <source>
        <dbReference type="SAM" id="SignalP"/>
    </source>
</evidence>
<reference evidence="4 5" key="1">
    <citation type="submission" date="2019-03" db="EMBL/GenBank/DDBJ databases">
        <title>Genomic Encyclopedia of Type Strains, Phase IV (KMG-IV): sequencing the most valuable type-strain genomes for metagenomic binning, comparative biology and taxonomic classification.</title>
        <authorList>
            <person name="Goeker M."/>
        </authorList>
    </citation>
    <scope>NUCLEOTIDE SEQUENCE [LARGE SCALE GENOMIC DNA]</scope>
    <source>
        <strain evidence="4 5">DSM 19605</strain>
    </source>
</reference>
<dbReference type="PANTHER" id="PTHR30535:SF34">
    <property type="entry name" value="MOLYBDATE-BINDING PROTEIN MOLA"/>
    <property type="match status" value="1"/>
</dbReference>
<accession>A0A4R6UFU9</accession>
<dbReference type="PROSITE" id="PS50983">
    <property type="entry name" value="FE_B12_PBP"/>
    <property type="match status" value="1"/>
</dbReference>
<gene>
    <name evidence="4" type="ORF">DFR43_104166</name>
</gene>
<evidence type="ECO:0000256" key="1">
    <source>
        <dbReference type="ARBA" id="ARBA00022729"/>
    </source>
</evidence>
<dbReference type="InterPro" id="IPR002491">
    <property type="entry name" value="ABC_transptr_periplasmic_BD"/>
</dbReference>
<dbReference type="SUPFAM" id="SSF53807">
    <property type="entry name" value="Helical backbone' metal receptor"/>
    <property type="match status" value="1"/>
</dbReference>
<evidence type="ECO:0000313" key="4">
    <source>
        <dbReference type="EMBL" id="TDQ44073.1"/>
    </source>
</evidence>
<dbReference type="EMBL" id="SNYL01000004">
    <property type="protein sequence ID" value="TDQ44073.1"/>
    <property type="molecule type" value="Genomic_DNA"/>
</dbReference>